<gene>
    <name evidence="7" type="ORF">GCM10012282_25070</name>
</gene>
<evidence type="ECO:0000256" key="3">
    <source>
        <dbReference type="ARBA" id="ARBA00023015"/>
    </source>
</evidence>
<evidence type="ECO:0000256" key="1">
    <source>
        <dbReference type="ARBA" id="ARBA00022679"/>
    </source>
</evidence>
<dbReference type="Proteomes" id="UP000625682">
    <property type="component" value="Unassembled WGS sequence"/>
</dbReference>
<reference evidence="7" key="1">
    <citation type="journal article" date="2014" name="Int. J. Syst. Evol. Microbiol.">
        <title>Complete genome sequence of Corynebacterium casei LMG S-19264T (=DSM 44701T), isolated from a smear-ripened cheese.</title>
        <authorList>
            <consortium name="US DOE Joint Genome Institute (JGI-PGF)"/>
            <person name="Walter F."/>
            <person name="Albersmeier A."/>
            <person name="Kalinowski J."/>
            <person name="Ruckert C."/>
        </authorList>
    </citation>
    <scope>NUCLEOTIDE SEQUENCE</scope>
    <source>
        <strain evidence="7">CGMCC 4.7272</strain>
    </source>
</reference>
<dbReference type="AlphaFoldDB" id="A0A917NUZ6"/>
<evidence type="ECO:0000259" key="6">
    <source>
        <dbReference type="PROSITE" id="PS50921"/>
    </source>
</evidence>
<organism evidence="7 8">
    <name type="scientific">Streptomyces lacrimifluminis</name>
    <dbReference type="NCBI Taxonomy" id="1500077"/>
    <lineage>
        <taxon>Bacteria</taxon>
        <taxon>Bacillati</taxon>
        <taxon>Actinomycetota</taxon>
        <taxon>Actinomycetes</taxon>
        <taxon>Kitasatosporales</taxon>
        <taxon>Streptomycetaceae</taxon>
        <taxon>Streptomyces</taxon>
    </lineage>
</organism>
<dbReference type="Gene3D" id="3.30.450.40">
    <property type="match status" value="1"/>
</dbReference>
<dbReference type="InterPro" id="IPR036388">
    <property type="entry name" value="WH-like_DNA-bd_sf"/>
</dbReference>
<dbReference type="PROSITE" id="PS50921">
    <property type="entry name" value="ANTAR"/>
    <property type="match status" value="1"/>
</dbReference>
<evidence type="ECO:0000313" key="8">
    <source>
        <dbReference type="Proteomes" id="UP000625682"/>
    </source>
</evidence>
<accession>A0A917NUZ6</accession>
<proteinExistence type="predicted"/>
<dbReference type="Pfam" id="PF03861">
    <property type="entry name" value="ANTAR"/>
    <property type="match status" value="1"/>
</dbReference>
<dbReference type="Pfam" id="PF13185">
    <property type="entry name" value="GAF_2"/>
    <property type="match status" value="1"/>
</dbReference>
<evidence type="ECO:0000256" key="4">
    <source>
        <dbReference type="ARBA" id="ARBA00023163"/>
    </source>
</evidence>
<dbReference type="InterPro" id="IPR029016">
    <property type="entry name" value="GAF-like_dom_sf"/>
</dbReference>
<evidence type="ECO:0000313" key="7">
    <source>
        <dbReference type="EMBL" id="GGJ27470.1"/>
    </source>
</evidence>
<dbReference type="InterPro" id="IPR003018">
    <property type="entry name" value="GAF"/>
</dbReference>
<keyword evidence="1" id="KW-0808">Transferase</keyword>
<dbReference type="EMBL" id="BMMU01000006">
    <property type="protein sequence ID" value="GGJ27470.1"/>
    <property type="molecule type" value="Genomic_DNA"/>
</dbReference>
<keyword evidence="4" id="KW-0804">Transcription</keyword>
<name>A0A917NUZ6_9ACTN</name>
<dbReference type="Gene3D" id="1.10.10.10">
    <property type="entry name" value="Winged helix-like DNA-binding domain superfamily/Winged helix DNA-binding domain"/>
    <property type="match status" value="1"/>
</dbReference>
<dbReference type="GO" id="GO:0016301">
    <property type="term" value="F:kinase activity"/>
    <property type="evidence" value="ECO:0007669"/>
    <property type="project" value="UniProtKB-KW"/>
</dbReference>
<dbReference type="GO" id="GO:0003723">
    <property type="term" value="F:RNA binding"/>
    <property type="evidence" value="ECO:0007669"/>
    <property type="project" value="InterPro"/>
</dbReference>
<reference evidence="7" key="2">
    <citation type="submission" date="2020-09" db="EMBL/GenBank/DDBJ databases">
        <authorList>
            <person name="Sun Q."/>
            <person name="Zhou Y."/>
        </authorList>
    </citation>
    <scope>NUCLEOTIDE SEQUENCE</scope>
    <source>
        <strain evidence="7">CGMCC 4.7272</strain>
    </source>
</reference>
<feature type="domain" description="ANTAR" evidence="6">
    <location>
        <begin position="276"/>
        <end position="337"/>
    </location>
</feature>
<dbReference type="SMART" id="SM01012">
    <property type="entry name" value="ANTAR"/>
    <property type="match status" value="1"/>
</dbReference>
<dbReference type="InterPro" id="IPR005561">
    <property type="entry name" value="ANTAR"/>
</dbReference>
<evidence type="ECO:0000256" key="2">
    <source>
        <dbReference type="ARBA" id="ARBA00022777"/>
    </source>
</evidence>
<keyword evidence="2" id="KW-0418">Kinase</keyword>
<keyword evidence="3" id="KW-0805">Transcription regulation</keyword>
<evidence type="ECO:0000256" key="5">
    <source>
        <dbReference type="SAM" id="MobiDB-lite"/>
    </source>
</evidence>
<dbReference type="SUPFAM" id="SSF52172">
    <property type="entry name" value="CheY-like"/>
    <property type="match status" value="1"/>
</dbReference>
<dbReference type="InterPro" id="IPR011006">
    <property type="entry name" value="CheY-like_superfamily"/>
</dbReference>
<dbReference type="SUPFAM" id="SSF55781">
    <property type="entry name" value="GAF domain-like"/>
    <property type="match status" value="1"/>
</dbReference>
<comment type="caution">
    <text evidence="7">The sequence shown here is derived from an EMBL/GenBank/DDBJ whole genome shotgun (WGS) entry which is preliminary data.</text>
</comment>
<keyword evidence="8" id="KW-1185">Reference proteome</keyword>
<sequence>MAESAPTVHCGPGRTRALRSSPTPLITLITRVPDGGGTARSRPLPVPAGVPVVIRSPGGGVTALLTASRPLRVTEAGPRTESEGPIAPPPEPYRGARGKLGMRLVRTGRQAEDQVDWGRFAQQMASMARDLLAQESVSATLQRITKSATELVEGCDAAGIMVLQGNQVETLAPTDQLVTDSDQLQERLREGPCFDVARTSQGERVFRIADVTDEQSRWPAYAPQAHALGVGSVMGFLLFTDDEDLGALNLYSRRPGAFTEASELAGWLLASHAAVAFSSARTHAQMERAVATRHVIGEAMGIIMGRHHVTEEQAFDVLRRYSQQNNTKLHEVARRVCEQGGLP</sequence>
<protein>
    <recommendedName>
        <fullName evidence="6">ANTAR domain-containing protein</fullName>
    </recommendedName>
</protein>
<feature type="region of interest" description="Disordered" evidence="5">
    <location>
        <begin position="74"/>
        <end position="97"/>
    </location>
</feature>